<reference evidence="1" key="1">
    <citation type="submission" date="2021-01" db="UniProtKB">
        <authorList>
            <consortium name="EnsemblPlants"/>
        </authorList>
    </citation>
    <scope>IDENTIFICATION</scope>
</reference>
<dbReference type="AlphaFoldDB" id="A0A7N0ZYN8"/>
<organism evidence="1 2">
    <name type="scientific">Kalanchoe fedtschenkoi</name>
    <name type="common">Lavender scallops</name>
    <name type="synonym">South American air plant</name>
    <dbReference type="NCBI Taxonomy" id="63787"/>
    <lineage>
        <taxon>Eukaryota</taxon>
        <taxon>Viridiplantae</taxon>
        <taxon>Streptophyta</taxon>
        <taxon>Embryophyta</taxon>
        <taxon>Tracheophyta</taxon>
        <taxon>Spermatophyta</taxon>
        <taxon>Magnoliopsida</taxon>
        <taxon>eudicotyledons</taxon>
        <taxon>Gunneridae</taxon>
        <taxon>Pentapetalae</taxon>
        <taxon>Saxifragales</taxon>
        <taxon>Crassulaceae</taxon>
        <taxon>Kalanchoe</taxon>
    </lineage>
</organism>
<evidence type="ECO:0000313" key="1">
    <source>
        <dbReference type="EnsemblPlants" id="Kaladp0048s0974.1.v1.1.CDS.1"/>
    </source>
</evidence>
<evidence type="ECO:0000313" key="2">
    <source>
        <dbReference type="Proteomes" id="UP000594263"/>
    </source>
</evidence>
<proteinExistence type="predicted"/>
<accession>A0A7N0ZYN8</accession>
<dbReference type="Gramene" id="Kaladp0048s0974.1.v1.1">
    <property type="protein sequence ID" value="Kaladp0048s0974.1.v1.1.CDS.1"/>
    <property type="gene ID" value="Kaladp0048s0974.v1.1"/>
</dbReference>
<keyword evidence="2" id="KW-1185">Reference proteome</keyword>
<dbReference type="Proteomes" id="UP000594263">
    <property type="component" value="Unplaced"/>
</dbReference>
<sequence length="69" mass="8164">MLPDLQLETHPPLRSRPDPYREIACVGEKREREGCHSRRRRKKWRGRVVVGGDEGTGRLEFMVEEREGY</sequence>
<name>A0A7N0ZYN8_KALFE</name>
<protein>
    <submittedName>
        <fullName evidence="1">Uncharacterized protein</fullName>
    </submittedName>
</protein>
<dbReference type="EnsemblPlants" id="Kaladp0048s0974.1.v1.1">
    <property type="protein sequence ID" value="Kaladp0048s0974.1.v1.1.CDS.1"/>
    <property type="gene ID" value="Kaladp0048s0974.v1.1"/>
</dbReference>